<evidence type="ECO:0000313" key="2">
    <source>
        <dbReference type="EMBL" id="MBL0741029.1"/>
    </source>
</evidence>
<evidence type="ECO:0000256" key="1">
    <source>
        <dbReference type="SAM" id="Phobius"/>
    </source>
</evidence>
<accession>A0ABS1KNJ7</accession>
<keyword evidence="1" id="KW-1133">Transmembrane helix</keyword>
<gene>
    <name evidence="2" type="ORF">JI741_07345</name>
</gene>
<dbReference type="Proteomes" id="UP000613030">
    <property type="component" value="Unassembled WGS sequence"/>
</dbReference>
<reference evidence="2 3" key="1">
    <citation type="submission" date="2021-01" db="EMBL/GenBank/DDBJ databases">
        <title>Chryseolinea sp. Jin1 Genome sequencing and assembly.</title>
        <authorList>
            <person name="Kim I."/>
        </authorList>
    </citation>
    <scope>NUCLEOTIDE SEQUENCE [LARGE SCALE GENOMIC DNA]</scope>
    <source>
        <strain evidence="2 3">Jin1</strain>
    </source>
</reference>
<name>A0ABS1KNJ7_9BACT</name>
<dbReference type="RefSeq" id="WP_202008393.1">
    <property type="nucleotide sequence ID" value="NZ_JAERRB010000002.1"/>
</dbReference>
<keyword evidence="3" id="KW-1185">Reference proteome</keyword>
<feature type="transmembrane region" description="Helical" evidence="1">
    <location>
        <begin position="21"/>
        <end position="44"/>
    </location>
</feature>
<proteinExistence type="predicted"/>
<comment type="caution">
    <text evidence="2">The sequence shown here is derived from an EMBL/GenBank/DDBJ whole genome shotgun (WGS) entry which is preliminary data.</text>
</comment>
<keyword evidence="1" id="KW-0472">Membrane</keyword>
<sequence length="51" mass="6068">MKLQPIEDFRQQHVRGPHLRYFVLTLTITFLVALILATITYIYFRLAYPAD</sequence>
<dbReference type="EMBL" id="JAERRB010000002">
    <property type="protein sequence ID" value="MBL0741029.1"/>
    <property type="molecule type" value="Genomic_DNA"/>
</dbReference>
<organism evidence="2 3">
    <name type="scientific">Chryseolinea lacunae</name>
    <dbReference type="NCBI Taxonomy" id="2801331"/>
    <lineage>
        <taxon>Bacteria</taxon>
        <taxon>Pseudomonadati</taxon>
        <taxon>Bacteroidota</taxon>
        <taxon>Cytophagia</taxon>
        <taxon>Cytophagales</taxon>
        <taxon>Fulvivirgaceae</taxon>
        <taxon>Chryseolinea</taxon>
    </lineage>
</organism>
<evidence type="ECO:0000313" key="3">
    <source>
        <dbReference type="Proteomes" id="UP000613030"/>
    </source>
</evidence>
<protein>
    <submittedName>
        <fullName evidence="2">Uncharacterized protein</fullName>
    </submittedName>
</protein>
<keyword evidence="1" id="KW-0812">Transmembrane</keyword>